<dbReference type="Proteomes" id="UP000190648">
    <property type="component" value="Unassembled WGS sequence"/>
</dbReference>
<dbReference type="EMBL" id="LSYS01005474">
    <property type="protein sequence ID" value="OPJ77496.1"/>
    <property type="molecule type" value="Genomic_DNA"/>
</dbReference>
<gene>
    <name evidence="1" type="ORF">AV530_000466</name>
</gene>
<dbReference type="AlphaFoldDB" id="A0A1V4JZ91"/>
<evidence type="ECO:0000313" key="1">
    <source>
        <dbReference type="EMBL" id="OPJ77496.1"/>
    </source>
</evidence>
<name>A0A1V4JZ91_PATFA</name>
<protein>
    <submittedName>
        <fullName evidence="1">Uncharacterized protein</fullName>
    </submittedName>
</protein>
<proteinExistence type="predicted"/>
<accession>A0A1V4JZ91</accession>
<sequence length="137" mass="15745">MGSALKPPLNWKRCQLSRCYRCPRRTGAETHNYRHQQDATDHPYREGRKPIIRTYGATFHSSRGHFYEQARKSTTQLCDITHHCSKDNAYKQPTIRPSNVTYGSSRDHLYKQARKSSTQPLNIITPPVSAGGIFNQL</sequence>
<evidence type="ECO:0000313" key="2">
    <source>
        <dbReference type="Proteomes" id="UP000190648"/>
    </source>
</evidence>
<comment type="caution">
    <text evidence="1">The sequence shown here is derived from an EMBL/GenBank/DDBJ whole genome shotgun (WGS) entry which is preliminary data.</text>
</comment>
<organism evidence="1 2">
    <name type="scientific">Patagioenas fasciata monilis</name>
    <dbReference type="NCBI Taxonomy" id="372326"/>
    <lineage>
        <taxon>Eukaryota</taxon>
        <taxon>Metazoa</taxon>
        <taxon>Chordata</taxon>
        <taxon>Craniata</taxon>
        <taxon>Vertebrata</taxon>
        <taxon>Euteleostomi</taxon>
        <taxon>Archelosauria</taxon>
        <taxon>Archosauria</taxon>
        <taxon>Dinosauria</taxon>
        <taxon>Saurischia</taxon>
        <taxon>Theropoda</taxon>
        <taxon>Coelurosauria</taxon>
        <taxon>Aves</taxon>
        <taxon>Neognathae</taxon>
        <taxon>Neoaves</taxon>
        <taxon>Columbimorphae</taxon>
        <taxon>Columbiformes</taxon>
        <taxon>Columbidae</taxon>
        <taxon>Patagioenas</taxon>
    </lineage>
</organism>
<keyword evidence="2" id="KW-1185">Reference proteome</keyword>
<reference evidence="1 2" key="1">
    <citation type="submission" date="2016-02" db="EMBL/GenBank/DDBJ databases">
        <title>Band-tailed pigeon sequencing and assembly.</title>
        <authorList>
            <person name="Soares A.E."/>
            <person name="Novak B.J."/>
            <person name="Rice E.S."/>
            <person name="O'Connell B."/>
            <person name="Chang D."/>
            <person name="Weber S."/>
            <person name="Shapiro B."/>
        </authorList>
    </citation>
    <scope>NUCLEOTIDE SEQUENCE [LARGE SCALE GENOMIC DNA]</scope>
    <source>
        <strain evidence="1">BTP2013</strain>
        <tissue evidence="1">Blood</tissue>
    </source>
</reference>